<name>A0A4U5J9T6_9EURY</name>
<dbReference type="PIRSF" id="PIRSF000239">
    <property type="entry name" value="AHPC"/>
    <property type="match status" value="1"/>
</dbReference>
<dbReference type="Proteomes" id="UP000308037">
    <property type="component" value="Unassembled WGS sequence"/>
</dbReference>
<dbReference type="SUPFAM" id="SSF52833">
    <property type="entry name" value="Thioredoxin-like"/>
    <property type="match status" value="1"/>
</dbReference>
<reference evidence="5 6" key="1">
    <citation type="submission" date="2019-04" db="EMBL/GenBank/DDBJ databases">
        <title>Natronomonas sp. F20-122 a newhaloarchaeon isolated from a saline saltern of Isla Bacuta, Huelva, Spain.</title>
        <authorList>
            <person name="Duran-Viseras A."/>
            <person name="Sanchez-Porro C."/>
            <person name="Ventosa A."/>
        </authorList>
    </citation>
    <scope>NUCLEOTIDE SEQUENCE [LARGE SCALE GENOMIC DNA]</scope>
    <source>
        <strain evidence="5 6">F20-122</strain>
    </source>
</reference>
<comment type="caution">
    <text evidence="5">The sequence shown here is derived from an EMBL/GenBank/DDBJ whole genome shotgun (WGS) entry which is preliminary data.</text>
</comment>
<dbReference type="InterPro" id="IPR013766">
    <property type="entry name" value="Thioredoxin_domain"/>
</dbReference>
<dbReference type="PANTHER" id="PTHR43110:SF1">
    <property type="entry name" value="THIOL PEROXIDASE"/>
    <property type="match status" value="1"/>
</dbReference>
<evidence type="ECO:0000256" key="2">
    <source>
        <dbReference type="ARBA" id="ARBA00023284"/>
    </source>
</evidence>
<keyword evidence="1" id="KW-0560">Oxidoreductase</keyword>
<dbReference type="InterPro" id="IPR024706">
    <property type="entry name" value="Peroxiredoxin_AhpC-typ"/>
</dbReference>
<evidence type="ECO:0000259" key="4">
    <source>
        <dbReference type="PROSITE" id="PS51352"/>
    </source>
</evidence>
<dbReference type="PROSITE" id="PS51352">
    <property type="entry name" value="THIOREDOXIN_2"/>
    <property type="match status" value="1"/>
</dbReference>
<keyword evidence="2" id="KW-0676">Redox-active center</keyword>
<organism evidence="5 6">
    <name type="scientific">Natronomonas salsuginis</name>
    <dbReference type="NCBI Taxonomy" id="2217661"/>
    <lineage>
        <taxon>Archaea</taxon>
        <taxon>Methanobacteriati</taxon>
        <taxon>Methanobacteriota</taxon>
        <taxon>Stenosarchaea group</taxon>
        <taxon>Halobacteria</taxon>
        <taxon>Halobacteriales</taxon>
        <taxon>Natronomonadaceae</taxon>
        <taxon>Natronomonas</taxon>
    </lineage>
</organism>
<dbReference type="OrthoDB" id="6924at2157"/>
<evidence type="ECO:0000256" key="1">
    <source>
        <dbReference type="ARBA" id="ARBA00023002"/>
    </source>
</evidence>
<dbReference type="InterPro" id="IPR050455">
    <property type="entry name" value="Tpx_Peroxidase_subfamily"/>
</dbReference>
<gene>
    <name evidence="5" type="ORF">DM868_10945</name>
</gene>
<dbReference type="Pfam" id="PF00578">
    <property type="entry name" value="AhpC-TSA"/>
    <property type="match status" value="1"/>
</dbReference>
<keyword evidence="6" id="KW-1185">Reference proteome</keyword>
<dbReference type="GO" id="GO:0016491">
    <property type="term" value="F:oxidoreductase activity"/>
    <property type="evidence" value="ECO:0007669"/>
    <property type="project" value="UniProtKB-KW"/>
</dbReference>
<protein>
    <submittedName>
        <fullName evidence="5">Redoxin domain-containing protein</fullName>
    </submittedName>
</protein>
<dbReference type="InterPro" id="IPR036249">
    <property type="entry name" value="Thioredoxin-like_sf"/>
</dbReference>
<evidence type="ECO:0000313" key="6">
    <source>
        <dbReference type="Proteomes" id="UP000308037"/>
    </source>
</evidence>
<dbReference type="AlphaFoldDB" id="A0A4U5J9T6"/>
<dbReference type="EMBL" id="QKNX01000004">
    <property type="protein sequence ID" value="TKR25275.1"/>
    <property type="molecule type" value="Genomic_DNA"/>
</dbReference>
<evidence type="ECO:0000313" key="5">
    <source>
        <dbReference type="EMBL" id="TKR25275.1"/>
    </source>
</evidence>
<dbReference type="InterPro" id="IPR000866">
    <property type="entry name" value="AhpC/TSA"/>
</dbReference>
<dbReference type="PANTHER" id="PTHR43110">
    <property type="entry name" value="THIOL PEROXIDASE"/>
    <property type="match status" value="1"/>
</dbReference>
<feature type="domain" description="Thioredoxin" evidence="4">
    <location>
        <begin position="2"/>
        <end position="160"/>
    </location>
</feature>
<feature type="active site" description="Cysteine sulfenic acid (-SOH) intermediate; for peroxidase activity" evidence="3">
    <location>
        <position position="51"/>
    </location>
</feature>
<sequence length="164" mass="18065">MIPVGRDAPDFTVPKAGGDAYNDIEPFTLSDAVGDGPIVLAFYPAAFTSGCTEEMCAFRDSMDAFDDLDASVYGVSVDLPFAQNVWIREEELNVPMLADWNHEVIHAYDVVLEDMYGMIEVAERSVFVLDTDGTVAYRWVRDGDNPDFAELVDEIESAVAGLRP</sequence>
<dbReference type="RefSeq" id="WP_137276914.1">
    <property type="nucleotide sequence ID" value="NZ_QKNX01000004.1"/>
</dbReference>
<dbReference type="GO" id="GO:0016209">
    <property type="term" value="F:antioxidant activity"/>
    <property type="evidence" value="ECO:0007669"/>
    <property type="project" value="InterPro"/>
</dbReference>
<evidence type="ECO:0000256" key="3">
    <source>
        <dbReference type="PIRSR" id="PIRSR000239-1"/>
    </source>
</evidence>
<proteinExistence type="predicted"/>
<dbReference type="Gene3D" id="3.40.30.10">
    <property type="entry name" value="Glutaredoxin"/>
    <property type="match status" value="1"/>
</dbReference>
<accession>A0A4U5J9T6</accession>